<dbReference type="GO" id="GO:0007059">
    <property type="term" value="P:chromosome segregation"/>
    <property type="evidence" value="ECO:0007669"/>
    <property type="project" value="UniProtKB-KW"/>
</dbReference>
<organism evidence="5 6">
    <name type="scientific">Pinibacter aurantiacus</name>
    <dbReference type="NCBI Taxonomy" id="2851599"/>
    <lineage>
        <taxon>Bacteria</taxon>
        <taxon>Pseudomonadati</taxon>
        <taxon>Bacteroidota</taxon>
        <taxon>Chitinophagia</taxon>
        <taxon>Chitinophagales</taxon>
        <taxon>Chitinophagaceae</taxon>
        <taxon>Pinibacter</taxon>
    </lineage>
</organism>
<keyword evidence="3" id="KW-0238">DNA-binding</keyword>
<dbReference type="PANTHER" id="PTHR33375">
    <property type="entry name" value="CHROMOSOME-PARTITIONING PROTEIN PARB-RELATED"/>
    <property type="match status" value="1"/>
</dbReference>
<comment type="caution">
    <text evidence="5">The sequence shown here is derived from an EMBL/GenBank/DDBJ whole genome shotgun (WGS) entry which is preliminary data.</text>
</comment>
<evidence type="ECO:0000259" key="4">
    <source>
        <dbReference type="SMART" id="SM00470"/>
    </source>
</evidence>
<dbReference type="InterPro" id="IPR001387">
    <property type="entry name" value="Cro/C1-type_HTH"/>
</dbReference>
<name>A0A9E2S916_9BACT</name>
<dbReference type="Pfam" id="PF02195">
    <property type="entry name" value="ParB_N"/>
    <property type="match status" value="1"/>
</dbReference>
<keyword evidence="6" id="KW-1185">Reference proteome</keyword>
<dbReference type="GO" id="GO:0005694">
    <property type="term" value="C:chromosome"/>
    <property type="evidence" value="ECO:0007669"/>
    <property type="project" value="TreeGrafter"/>
</dbReference>
<dbReference type="GO" id="GO:0003677">
    <property type="term" value="F:DNA binding"/>
    <property type="evidence" value="ECO:0007669"/>
    <property type="project" value="UniProtKB-KW"/>
</dbReference>
<dbReference type="EMBL" id="JAHSPG010000003">
    <property type="protein sequence ID" value="MBV4356844.1"/>
    <property type="molecule type" value="Genomic_DNA"/>
</dbReference>
<sequence>MSDQKKQPGSNPKGNKELLGKGIRSLLQGIDADLKTATGTHLKNNVVEAATGILRIPIEQIETNPKQPRHDFDEKALNELAASIKIHDIIQPITVSKLPTGKYRLISGERRFRASKIAGLKDMPAYIRQANDQQLLELALLENLQREDLNAIEIGLSYKRMMEELSHTQEEVAERMGKERSTVSNYIRLLKLPPDVQVAVRNGEISMGHARALINIDAVDKQLYIFGEIKSKGLSVRQTEELVRNAYKDGSAAPVKVASKSTLPPTYKKIEDNLASHFGTRVKLNHSKKGNGSITLEYYSLQEFNKILEQLGVSAN</sequence>
<dbReference type="Pfam" id="PF23552">
    <property type="entry name" value="ParB_C"/>
    <property type="match status" value="1"/>
</dbReference>
<dbReference type="PANTHER" id="PTHR33375:SF1">
    <property type="entry name" value="CHROMOSOME-PARTITIONING PROTEIN PARB-RELATED"/>
    <property type="match status" value="1"/>
</dbReference>
<dbReference type="SMART" id="SM00470">
    <property type="entry name" value="ParB"/>
    <property type="match status" value="1"/>
</dbReference>
<dbReference type="InterPro" id="IPR004437">
    <property type="entry name" value="ParB/RepB/Spo0J"/>
</dbReference>
<dbReference type="FunFam" id="1.10.10.2830:FF:000001">
    <property type="entry name" value="Chromosome partitioning protein ParB"/>
    <property type="match status" value="1"/>
</dbReference>
<dbReference type="CDD" id="cd00093">
    <property type="entry name" value="HTH_XRE"/>
    <property type="match status" value="1"/>
</dbReference>
<protein>
    <submittedName>
        <fullName evidence="5">ParB/RepB/Spo0J family partition protein</fullName>
    </submittedName>
</protein>
<feature type="domain" description="ParB-like N-terminal" evidence="4">
    <location>
        <begin position="54"/>
        <end position="144"/>
    </location>
</feature>
<dbReference type="InterPro" id="IPR050336">
    <property type="entry name" value="Chromosome_partition/occlusion"/>
</dbReference>
<dbReference type="InterPro" id="IPR003115">
    <property type="entry name" value="ParB_N"/>
</dbReference>
<dbReference type="Pfam" id="PF17762">
    <property type="entry name" value="HTH_ParB"/>
    <property type="match status" value="1"/>
</dbReference>
<evidence type="ECO:0000256" key="2">
    <source>
        <dbReference type="ARBA" id="ARBA00022829"/>
    </source>
</evidence>
<dbReference type="InterPro" id="IPR041468">
    <property type="entry name" value="HTH_ParB/Spo0J"/>
</dbReference>
<evidence type="ECO:0000313" key="6">
    <source>
        <dbReference type="Proteomes" id="UP000812270"/>
    </source>
</evidence>
<dbReference type="CDD" id="cd16393">
    <property type="entry name" value="SPO0J_N"/>
    <property type="match status" value="1"/>
</dbReference>
<dbReference type="AlphaFoldDB" id="A0A9E2S916"/>
<evidence type="ECO:0000256" key="1">
    <source>
        <dbReference type="ARBA" id="ARBA00006295"/>
    </source>
</evidence>
<keyword evidence="2" id="KW-0159">Chromosome partition</keyword>
<accession>A0A9E2S916</accession>
<proteinExistence type="inferred from homology"/>
<evidence type="ECO:0000313" key="5">
    <source>
        <dbReference type="EMBL" id="MBV4356844.1"/>
    </source>
</evidence>
<dbReference type="NCBIfam" id="TIGR00180">
    <property type="entry name" value="parB_part"/>
    <property type="match status" value="1"/>
</dbReference>
<dbReference type="Proteomes" id="UP000812270">
    <property type="component" value="Unassembled WGS sequence"/>
</dbReference>
<evidence type="ECO:0000256" key="3">
    <source>
        <dbReference type="ARBA" id="ARBA00023125"/>
    </source>
</evidence>
<dbReference type="RefSeq" id="WP_217790482.1">
    <property type="nucleotide sequence ID" value="NZ_JAHSPG010000003.1"/>
</dbReference>
<reference evidence="5" key="1">
    <citation type="submission" date="2021-06" db="EMBL/GenBank/DDBJ databases">
        <authorList>
            <person name="Huq M.A."/>
        </authorList>
    </citation>
    <scope>NUCLEOTIDE SEQUENCE</scope>
    <source>
        <strain evidence="5">MAH-26</strain>
    </source>
</reference>
<gene>
    <name evidence="5" type="ORF">KTO63_06805</name>
</gene>
<comment type="similarity">
    <text evidence="1">Belongs to the ParB family.</text>
</comment>
<dbReference type="InterPro" id="IPR057240">
    <property type="entry name" value="ParB_dimer_C"/>
</dbReference>
<dbReference type="FunFam" id="3.90.1530.30:FF:000001">
    <property type="entry name" value="Chromosome partitioning protein ParB"/>
    <property type="match status" value="1"/>
</dbReference>